<organism evidence="1 2">
    <name type="scientific">Volvox reticuliferus</name>
    <dbReference type="NCBI Taxonomy" id="1737510"/>
    <lineage>
        <taxon>Eukaryota</taxon>
        <taxon>Viridiplantae</taxon>
        <taxon>Chlorophyta</taxon>
        <taxon>core chlorophytes</taxon>
        <taxon>Chlorophyceae</taxon>
        <taxon>CS clade</taxon>
        <taxon>Chlamydomonadales</taxon>
        <taxon>Volvocaceae</taxon>
        <taxon>Volvox</taxon>
    </lineage>
</organism>
<comment type="caution">
    <text evidence="1">The sequence shown here is derived from an EMBL/GenBank/DDBJ whole genome shotgun (WGS) entry which is preliminary data.</text>
</comment>
<protein>
    <submittedName>
        <fullName evidence="1">Uncharacterized protein</fullName>
    </submittedName>
</protein>
<dbReference type="Proteomes" id="UP000747110">
    <property type="component" value="Unassembled WGS sequence"/>
</dbReference>
<accession>A0A8J4C6Z8</accession>
<dbReference type="OrthoDB" id="534739at2759"/>
<evidence type="ECO:0000313" key="1">
    <source>
        <dbReference type="EMBL" id="GIL74471.1"/>
    </source>
</evidence>
<gene>
    <name evidence="1" type="ORF">Vretifemale_4442</name>
</gene>
<dbReference type="EMBL" id="BNCP01000006">
    <property type="protein sequence ID" value="GIL74471.1"/>
    <property type="molecule type" value="Genomic_DNA"/>
</dbReference>
<name>A0A8J4C6Z8_9CHLO</name>
<sequence>MKGLWTTSEMKSKLQVLPMRHANKTRLSMADRWPRRQTFDGHRQPLTAAAAAADTALAIVGSLGIVGGTLFAALYVLERQSKEVLLRKIERLGATIKERDQQLLEVAREVDRAKEYAKENEMFRARYTDATRDILKLERALELKDGQLESFMVVAQRQIAYLESQVRSLQNVQE</sequence>
<proteinExistence type="predicted"/>
<reference evidence="1" key="1">
    <citation type="journal article" date="2021" name="Proc. Natl. Acad. Sci. U.S.A.">
        <title>Three genomes in the algal genus Volvox reveal the fate of a haploid sex-determining region after a transition to homothallism.</title>
        <authorList>
            <person name="Yamamoto K."/>
            <person name="Hamaji T."/>
            <person name="Kawai-Toyooka H."/>
            <person name="Matsuzaki R."/>
            <person name="Takahashi F."/>
            <person name="Nishimura Y."/>
            <person name="Kawachi M."/>
            <person name="Noguchi H."/>
            <person name="Minakuchi Y."/>
            <person name="Umen J.G."/>
            <person name="Toyoda A."/>
            <person name="Nozaki H."/>
        </authorList>
    </citation>
    <scope>NUCLEOTIDE SEQUENCE</scope>
    <source>
        <strain evidence="1">NIES-3786</strain>
    </source>
</reference>
<dbReference type="AlphaFoldDB" id="A0A8J4C6Z8"/>
<evidence type="ECO:0000313" key="2">
    <source>
        <dbReference type="Proteomes" id="UP000747110"/>
    </source>
</evidence>
<keyword evidence="2" id="KW-1185">Reference proteome</keyword>